<evidence type="ECO:0000313" key="6">
    <source>
        <dbReference type="EMBL" id="MPW24517.1"/>
    </source>
</evidence>
<feature type="domain" description="Response regulatory" evidence="4">
    <location>
        <begin position="3"/>
        <end position="120"/>
    </location>
</feature>
<sequence>MKSILVVEDELIVQQGIKKILLSIDSQLNIMTASYGSKALQIAKGNQILAFLIDIQLLDYNGLLLAEQIRELDRYKFTPIVFVTAIPTKEIIAYKQFHCYDYIIKPFTEEEIRQTMDPIIKHYMAPVESEKETLQLKQGEIIYNYRQQDIIYIESINRKLNITTTREVATFSKYTLNTIEKELSDNFIRCHKGIIINTYYIEKIDMKKMNIYVRNFDQPLPLGRKYVDELKGAYL</sequence>
<dbReference type="Pfam" id="PF00072">
    <property type="entry name" value="Response_reg"/>
    <property type="match status" value="1"/>
</dbReference>
<proteinExistence type="predicted"/>
<dbReference type="AlphaFoldDB" id="A0A6A7K5H6"/>
<feature type="domain" description="HTH LytTR-type" evidence="5">
    <location>
        <begin position="134"/>
        <end position="235"/>
    </location>
</feature>
<keyword evidence="3" id="KW-0597">Phosphoprotein</keyword>
<dbReference type="InterPro" id="IPR007492">
    <property type="entry name" value="LytTR_DNA-bd_dom"/>
</dbReference>
<dbReference type="Gene3D" id="3.40.50.2300">
    <property type="match status" value="1"/>
</dbReference>
<dbReference type="EMBL" id="WHNX01000002">
    <property type="protein sequence ID" value="MPW24517.1"/>
    <property type="molecule type" value="Genomic_DNA"/>
</dbReference>
<dbReference type="PROSITE" id="PS50930">
    <property type="entry name" value="HTH_LYTTR"/>
    <property type="match status" value="1"/>
</dbReference>
<dbReference type="PROSITE" id="PS50110">
    <property type="entry name" value="RESPONSE_REGULATORY"/>
    <property type="match status" value="1"/>
</dbReference>
<evidence type="ECO:0000259" key="5">
    <source>
        <dbReference type="PROSITE" id="PS50930"/>
    </source>
</evidence>
<dbReference type="SMART" id="SM00850">
    <property type="entry name" value="LytTR"/>
    <property type="match status" value="1"/>
</dbReference>
<dbReference type="Gene3D" id="2.40.50.1020">
    <property type="entry name" value="LytTr DNA-binding domain"/>
    <property type="match status" value="1"/>
</dbReference>
<evidence type="ECO:0000256" key="2">
    <source>
        <dbReference type="ARBA" id="ARBA00024867"/>
    </source>
</evidence>
<evidence type="ECO:0000256" key="1">
    <source>
        <dbReference type="ARBA" id="ARBA00018672"/>
    </source>
</evidence>
<keyword evidence="7" id="KW-1185">Reference proteome</keyword>
<reference evidence="6 7" key="1">
    <citation type="submission" date="2019-10" db="EMBL/GenBank/DDBJ databases">
        <title>Alkalibaculum tamaniensis sp.nov., a new alkaliphilic acetogen, isolated on methoxylated aromatics from a mud volcano.</title>
        <authorList>
            <person name="Khomyakova M.A."/>
            <person name="Merkel A.Y."/>
            <person name="Bonch-Osmolovskaya E.A."/>
            <person name="Slobodkin A.I."/>
        </authorList>
    </citation>
    <scope>NUCLEOTIDE SEQUENCE [LARGE SCALE GENOMIC DNA]</scope>
    <source>
        <strain evidence="6 7">M08DMB</strain>
    </source>
</reference>
<organism evidence="6 7">
    <name type="scientific">Alkalibaculum sporogenes</name>
    <dbReference type="NCBI Taxonomy" id="2655001"/>
    <lineage>
        <taxon>Bacteria</taxon>
        <taxon>Bacillati</taxon>
        <taxon>Bacillota</taxon>
        <taxon>Clostridia</taxon>
        <taxon>Eubacteriales</taxon>
        <taxon>Eubacteriaceae</taxon>
        <taxon>Alkalibaculum</taxon>
    </lineage>
</organism>
<gene>
    <name evidence="6" type="ORF">GC105_01755</name>
</gene>
<comment type="caution">
    <text evidence="6">The sequence shown here is derived from an EMBL/GenBank/DDBJ whole genome shotgun (WGS) entry which is preliminary data.</text>
</comment>
<dbReference type="GO" id="GO:0000156">
    <property type="term" value="F:phosphorelay response regulator activity"/>
    <property type="evidence" value="ECO:0007669"/>
    <property type="project" value="InterPro"/>
</dbReference>
<dbReference type="Proteomes" id="UP000440004">
    <property type="component" value="Unassembled WGS sequence"/>
</dbReference>
<dbReference type="SUPFAM" id="SSF52172">
    <property type="entry name" value="CheY-like"/>
    <property type="match status" value="1"/>
</dbReference>
<dbReference type="InterPro" id="IPR001789">
    <property type="entry name" value="Sig_transdc_resp-reg_receiver"/>
</dbReference>
<comment type="function">
    <text evidence="2">May play the central regulatory role in sporulation. It may be an element of the effector pathway responsible for the activation of sporulation genes in response to nutritional stress. Spo0A may act in concert with spo0H (a sigma factor) to control the expression of some genes that are critical to the sporulation process.</text>
</comment>
<name>A0A6A7K5H6_9FIRM</name>
<dbReference type="InterPro" id="IPR011006">
    <property type="entry name" value="CheY-like_superfamily"/>
</dbReference>
<dbReference type="InterPro" id="IPR046947">
    <property type="entry name" value="LytR-like"/>
</dbReference>
<evidence type="ECO:0000259" key="4">
    <source>
        <dbReference type="PROSITE" id="PS50110"/>
    </source>
</evidence>
<accession>A0A6A7K5H6</accession>
<feature type="modified residue" description="4-aspartylphosphate" evidence="3">
    <location>
        <position position="54"/>
    </location>
</feature>
<dbReference type="PANTHER" id="PTHR37299">
    <property type="entry name" value="TRANSCRIPTIONAL REGULATOR-RELATED"/>
    <property type="match status" value="1"/>
</dbReference>
<dbReference type="PANTHER" id="PTHR37299:SF1">
    <property type="entry name" value="STAGE 0 SPORULATION PROTEIN A HOMOLOG"/>
    <property type="match status" value="1"/>
</dbReference>
<evidence type="ECO:0000313" key="7">
    <source>
        <dbReference type="Proteomes" id="UP000440004"/>
    </source>
</evidence>
<dbReference type="RefSeq" id="WP_152801068.1">
    <property type="nucleotide sequence ID" value="NZ_WHNX01000002.1"/>
</dbReference>
<protein>
    <recommendedName>
        <fullName evidence="1">Stage 0 sporulation protein A homolog</fullName>
    </recommendedName>
</protein>
<evidence type="ECO:0000256" key="3">
    <source>
        <dbReference type="PROSITE-ProRule" id="PRU00169"/>
    </source>
</evidence>
<dbReference type="Pfam" id="PF04397">
    <property type="entry name" value="LytTR"/>
    <property type="match status" value="1"/>
</dbReference>
<dbReference type="GO" id="GO:0003677">
    <property type="term" value="F:DNA binding"/>
    <property type="evidence" value="ECO:0007669"/>
    <property type="project" value="InterPro"/>
</dbReference>
<dbReference type="SMART" id="SM00448">
    <property type="entry name" value="REC"/>
    <property type="match status" value="1"/>
</dbReference>